<feature type="transmembrane region" description="Helical" evidence="7">
    <location>
        <begin position="630"/>
        <end position="653"/>
    </location>
</feature>
<evidence type="ECO:0000256" key="4">
    <source>
        <dbReference type="ARBA" id="ARBA00023136"/>
    </source>
</evidence>
<keyword evidence="11" id="KW-1185">Reference proteome</keyword>
<keyword evidence="5" id="KW-0297">G-protein coupled receptor</keyword>
<dbReference type="EMBL" id="CAIIXF020000001">
    <property type="protein sequence ID" value="CAH1775610.1"/>
    <property type="molecule type" value="Genomic_DNA"/>
</dbReference>
<feature type="compositionally biased region" description="Polar residues" evidence="6">
    <location>
        <begin position="116"/>
        <end position="138"/>
    </location>
</feature>
<evidence type="ECO:0000313" key="11">
    <source>
        <dbReference type="Proteomes" id="UP000749559"/>
    </source>
</evidence>
<dbReference type="PANTHER" id="PTHR46641">
    <property type="entry name" value="FMRFAMIDE RECEPTOR-RELATED"/>
    <property type="match status" value="1"/>
</dbReference>
<sequence length="695" mass="78102">MILKILIFILSVSVAFYKDAVMGDSEAIVFPNNTRSTENPISSTAPQKEPNSTESGGKVNDSSIKKEVASSLQATTSPDSEVSTQPQSAGIIESVGTPSLKEPETSGTTTSGVEGNDSTTAKEATSSSQATTSPGLEVSTQAQNAENTGGIFHGINETQAKHSTVNATEVTPAVPNEPIHLKMNVPWVEFNKTLKIASFYKIDTSFVRWESSKNKTAVTVLMVDYYKLLENIFVKHKKAVEENLDTFPTISSWNDTLTKIMSIDVNMFNFFLFKVGPDVIVPWEQLKKDVVILLKDDLNKILDKMKQVGVKDNFEPAYCKMPFDKFSRLWGHVTKFLIAIKVYAYCVICGLGIIGNILSYAVLSKDKINTSIFTLKVLAVIDTVHLILRMVTEPYFVAYSYTNWVNKTLDRNTSHEYAIATIYMRPLVEMAQMASAWTVVFLTLDRFIAICFPFKAINFCTMKIARLGVGSVVCFSVLYNIPVFFSMTPIWSEHKCLHIWMVFRYLSAFGKNWYYRIVYEFILNLVFRTFGPVFLVFIMNVKLVHELIASRKRREKITSHTSTDNENKDRNITVTLISISFMFLICIIPMVGQKIFDIVVYLVLDVKVNEGMAVELILSEYSHIYEASGIYGAVVDLLLIVNSSINIIVYCWVRKEFARILMYLFCPCRAKKESGIVSNTASSKLGSRSYSDSPM</sequence>
<keyword evidence="5" id="KW-0675">Receptor</keyword>
<evidence type="ECO:0000256" key="5">
    <source>
        <dbReference type="RuleBase" id="RU000688"/>
    </source>
</evidence>
<evidence type="ECO:0000259" key="9">
    <source>
        <dbReference type="PROSITE" id="PS50262"/>
    </source>
</evidence>
<dbReference type="PANTHER" id="PTHR46641:SF2">
    <property type="entry name" value="FMRFAMIDE RECEPTOR"/>
    <property type="match status" value="1"/>
</dbReference>
<evidence type="ECO:0000256" key="1">
    <source>
        <dbReference type="ARBA" id="ARBA00004370"/>
    </source>
</evidence>
<feature type="signal peptide" evidence="8">
    <location>
        <begin position="1"/>
        <end position="15"/>
    </location>
</feature>
<gene>
    <name evidence="10" type="ORF">OFUS_LOCUS2897</name>
</gene>
<reference evidence="10" key="1">
    <citation type="submission" date="2022-03" db="EMBL/GenBank/DDBJ databases">
        <authorList>
            <person name="Martin C."/>
        </authorList>
    </citation>
    <scope>NUCLEOTIDE SEQUENCE</scope>
</reference>
<protein>
    <recommendedName>
        <fullName evidence="9">G-protein coupled receptors family 1 profile domain-containing protein</fullName>
    </recommendedName>
</protein>
<evidence type="ECO:0000256" key="6">
    <source>
        <dbReference type="SAM" id="MobiDB-lite"/>
    </source>
</evidence>
<dbReference type="Gene3D" id="1.20.1070.10">
    <property type="entry name" value="Rhodopsin 7-helix transmembrane proteins"/>
    <property type="match status" value="1"/>
</dbReference>
<dbReference type="InterPro" id="IPR000276">
    <property type="entry name" value="GPCR_Rhodpsn"/>
</dbReference>
<dbReference type="SUPFAM" id="SSF81321">
    <property type="entry name" value="Family A G protein-coupled receptor-like"/>
    <property type="match status" value="1"/>
</dbReference>
<evidence type="ECO:0000256" key="8">
    <source>
        <dbReference type="SAM" id="SignalP"/>
    </source>
</evidence>
<keyword evidence="2 5" id="KW-0812">Transmembrane</keyword>
<feature type="compositionally biased region" description="Polar residues" evidence="6">
    <location>
        <begin position="31"/>
        <end position="55"/>
    </location>
</feature>
<dbReference type="CDD" id="cd14978">
    <property type="entry name" value="7tmA_FMRFamide_R-like"/>
    <property type="match status" value="1"/>
</dbReference>
<keyword evidence="5" id="KW-0807">Transducer</keyword>
<feature type="domain" description="G-protein coupled receptors family 1 profile" evidence="9">
    <location>
        <begin position="355"/>
        <end position="650"/>
    </location>
</feature>
<evidence type="ECO:0000256" key="2">
    <source>
        <dbReference type="ARBA" id="ARBA00022692"/>
    </source>
</evidence>
<keyword evidence="8" id="KW-0732">Signal</keyword>
<keyword evidence="3 7" id="KW-1133">Transmembrane helix</keyword>
<organism evidence="10 11">
    <name type="scientific">Owenia fusiformis</name>
    <name type="common">Polychaete worm</name>
    <dbReference type="NCBI Taxonomy" id="6347"/>
    <lineage>
        <taxon>Eukaryota</taxon>
        <taxon>Metazoa</taxon>
        <taxon>Spiralia</taxon>
        <taxon>Lophotrochozoa</taxon>
        <taxon>Annelida</taxon>
        <taxon>Polychaeta</taxon>
        <taxon>Sedentaria</taxon>
        <taxon>Canalipalpata</taxon>
        <taxon>Sabellida</taxon>
        <taxon>Oweniida</taxon>
        <taxon>Oweniidae</taxon>
        <taxon>Owenia</taxon>
    </lineage>
</organism>
<dbReference type="PROSITE" id="PS50262">
    <property type="entry name" value="G_PROTEIN_RECEP_F1_2"/>
    <property type="match status" value="1"/>
</dbReference>
<dbReference type="InterPro" id="IPR017452">
    <property type="entry name" value="GPCR_Rhodpsn_7TM"/>
</dbReference>
<dbReference type="Pfam" id="PF00001">
    <property type="entry name" value="7tm_1"/>
    <property type="match status" value="1"/>
</dbReference>
<dbReference type="PRINTS" id="PR00237">
    <property type="entry name" value="GPCRRHODOPSN"/>
</dbReference>
<feature type="transmembrane region" description="Helical" evidence="7">
    <location>
        <begin position="572"/>
        <end position="592"/>
    </location>
</feature>
<dbReference type="GO" id="GO:0004930">
    <property type="term" value="F:G protein-coupled receptor activity"/>
    <property type="evidence" value="ECO:0007669"/>
    <property type="project" value="UniProtKB-KW"/>
</dbReference>
<dbReference type="AlphaFoldDB" id="A0A8S4N4A0"/>
<feature type="compositionally biased region" description="Polar residues" evidence="6">
    <location>
        <begin position="70"/>
        <end position="88"/>
    </location>
</feature>
<proteinExistence type="inferred from homology"/>
<dbReference type="InterPro" id="IPR052954">
    <property type="entry name" value="GPCR-Ligand_Int"/>
</dbReference>
<feature type="chain" id="PRO_5035950146" description="G-protein coupled receptors family 1 profile domain-containing protein" evidence="8">
    <location>
        <begin position="16"/>
        <end position="695"/>
    </location>
</feature>
<feature type="transmembrane region" description="Helical" evidence="7">
    <location>
        <begin position="342"/>
        <end position="363"/>
    </location>
</feature>
<comment type="caution">
    <text evidence="10">The sequence shown here is derived from an EMBL/GenBank/DDBJ whole genome shotgun (WGS) entry which is preliminary data.</text>
</comment>
<feature type="transmembrane region" description="Helical" evidence="7">
    <location>
        <begin position="434"/>
        <end position="452"/>
    </location>
</feature>
<comment type="similarity">
    <text evidence="5">Belongs to the G-protein coupled receptor 1 family.</text>
</comment>
<evidence type="ECO:0000313" key="10">
    <source>
        <dbReference type="EMBL" id="CAH1775610.1"/>
    </source>
</evidence>
<dbReference type="Proteomes" id="UP000749559">
    <property type="component" value="Unassembled WGS sequence"/>
</dbReference>
<dbReference type="GO" id="GO:0016020">
    <property type="term" value="C:membrane"/>
    <property type="evidence" value="ECO:0007669"/>
    <property type="project" value="UniProtKB-SubCell"/>
</dbReference>
<feature type="transmembrane region" description="Helical" evidence="7">
    <location>
        <begin position="521"/>
        <end position="544"/>
    </location>
</feature>
<feature type="transmembrane region" description="Helical" evidence="7">
    <location>
        <begin position="375"/>
        <end position="392"/>
    </location>
</feature>
<feature type="transmembrane region" description="Helical" evidence="7">
    <location>
        <begin position="464"/>
        <end position="485"/>
    </location>
</feature>
<evidence type="ECO:0000256" key="7">
    <source>
        <dbReference type="SAM" id="Phobius"/>
    </source>
</evidence>
<keyword evidence="4 7" id="KW-0472">Membrane</keyword>
<dbReference type="OrthoDB" id="6281784at2759"/>
<dbReference type="PROSITE" id="PS00237">
    <property type="entry name" value="G_PROTEIN_RECEP_F1_1"/>
    <property type="match status" value="1"/>
</dbReference>
<name>A0A8S4N4A0_OWEFU</name>
<comment type="subcellular location">
    <subcellularLocation>
        <location evidence="1">Membrane</location>
    </subcellularLocation>
</comment>
<accession>A0A8S4N4A0</accession>
<feature type="region of interest" description="Disordered" evidence="6">
    <location>
        <begin position="31"/>
        <end position="138"/>
    </location>
</feature>
<evidence type="ECO:0000256" key="3">
    <source>
        <dbReference type="ARBA" id="ARBA00022989"/>
    </source>
</evidence>